<dbReference type="GO" id="GO:0140662">
    <property type="term" value="F:ATP-dependent protein folding chaperone"/>
    <property type="evidence" value="ECO:0007669"/>
    <property type="project" value="InterPro"/>
</dbReference>
<evidence type="ECO:0000256" key="1">
    <source>
        <dbReference type="ARBA" id="ARBA00022741"/>
    </source>
</evidence>
<dbReference type="Gene3D" id="3.30.420.40">
    <property type="match status" value="2"/>
</dbReference>
<feature type="compositionally biased region" description="Acidic residues" evidence="3">
    <location>
        <begin position="562"/>
        <end position="575"/>
    </location>
</feature>
<proteinExistence type="predicted"/>
<dbReference type="Pfam" id="PF00012">
    <property type="entry name" value="HSP70"/>
    <property type="match status" value="2"/>
</dbReference>
<dbReference type="GO" id="GO:0005634">
    <property type="term" value="C:nucleus"/>
    <property type="evidence" value="ECO:0007669"/>
    <property type="project" value="TreeGrafter"/>
</dbReference>
<keyword evidence="5" id="KW-1185">Reference proteome</keyword>
<dbReference type="PANTHER" id="PTHR45639:SF32">
    <property type="entry name" value="HEAT SHOCK PROTEIN PDR13"/>
    <property type="match status" value="1"/>
</dbReference>
<dbReference type="EMBL" id="JAACJL010000059">
    <property type="protein sequence ID" value="KAF4610083.1"/>
    <property type="molecule type" value="Genomic_DNA"/>
</dbReference>
<organism evidence="4 5">
    <name type="scientific">Agrocybe pediades</name>
    <dbReference type="NCBI Taxonomy" id="84607"/>
    <lineage>
        <taxon>Eukaryota</taxon>
        <taxon>Fungi</taxon>
        <taxon>Dikarya</taxon>
        <taxon>Basidiomycota</taxon>
        <taxon>Agaricomycotina</taxon>
        <taxon>Agaricomycetes</taxon>
        <taxon>Agaricomycetidae</taxon>
        <taxon>Agaricales</taxon>
        <taxon>Agaricineae</taxon>
        <taxon>Strophariaceae</taxon>
        <taxon>Agrocybe</taxon>
    </lineage>
</organism>
<comment type="caution">
    <text evidence="4">The sequence shown here is derived from an EMBL/GenBank/DDBJ whole genome shotgun (WGS) entry which is preliminary data.</text>
</comment>
<dbReference type="InterPro" id="IPR013126">
    <property type="entry name" value="Hsp_70_fam"/>
</dbReference>
<evidence type="ECO:0000313" key="4">
    <source>
        <dbReference type="EMBL" id="KAF4610083.1"/>
    </source>
</evidence>
<keyword evidence="1" id="KW-0547">Nucleotide-binding</keyword>
<keyword evidence="2" id="KW-0067">ATP-binding</keyword>
<feature type="region of interest" description="Disordered" evidence="3">
    <location>
        <begin position="557"/>
        <end position="578"/>
    </location>
</feature>
<dbReference type="GO" id="GO:0005829">
    <property type="term" value="C:cytosol"/>
    <property type="evidence" value="ECO:0007669"/>
    <property type="project" value="TreeGrafter"/>
</dbReference>
<dbReference type="Proteomes" id="UP000521872">
    <property type="component" value="Unassembled WGS sequence"/>
</dbReference>
<dbReference type="GO" id="GO:0005524">
    <property type="term" value="F:ATP binding"/>
    <property type="evidence" value="ECO:0007669"/>
    <property type="project" value="UniProtKB-KW"/>
</dbReference>
<sequence>MSKGTSTPQNGSAQPDVAPAVPLSNLPPVVGINFGNSYASIAVFTKEGLAESIANEDGERQIACAISFHGEEVYIGNQAKQQLVKNSQNTIVGFRNLLGKKFSEIPQPTAPLTSAAVIQHPEQPDTAAYRVQVLQPAPSPLATSAQNTPAPSHAPTPRSEPTPAERVLTVSEVTSMFLRSLVQSAEDFMGRKAQGAVISVPAIFSDEQRKALRAAAEDAEIKVLQLIDEAGAAAAVTTTELWGESDGVNVLQPDRTQLLVDIGASGASIHVLSVREGLTYVLASAHTESISATQIDDKLIKFFAADFAKKTKVPLTVCPAASPADQRAEAKLRLAIEHTKRTISASPGAATCSVESLKDGMDYTGSINRMRFDMLASAVYGALASKVSELIASVAVDPHDVDEVVYIGGTGALPGLDDRLCVEVGLREEVETPFKRGTVIGGGVGDPTTVLARGCAAQAALIHGLGDSPEEKELKEAFTGKLTEVRATTRTIGLVFPDQLPEHKEVGGTWVPLVQKETAIPVRRIVEFDVGVAPSGEQLIACELWEVKEGIRVEKVVPPKSEDEEDEDDDEEPEEMEIKHRTLEKTTLLGTLSVPAKLAIQTKGKSKDAGKWFSHVRVQAIIGVDGAVEVELKEVGEGGSVAKVQVPGF</sequence>
<protein>
    <recommendedName>
        <fullName evidence="6">Actin-like ATPase domain-containing protein</fullName>
    </recommendedName>
</protein>
<evidence type="ECO:0000313" key="5">
    <source>
        <dbReference type="Proteomes" id="UP000521872"/>
    </source>
</evidence>
<reference evidence="4 5" key="1">
    <citation type="submission" date="2019-12" db="EMBL/GenBank/DDBJ databases">
        <authorList>
            <person name="Floudas D."/>
            <person name="Bentzer J."/>
            <person name="Ahren D."/>
            <person name="Johansson T."/>
            <person name="Persson P."/>
            <person name="Tunlid A."/>
        </authorList>
    </citation>
    <scope>NUCLEOTIDE SEQUENCE [LARGE SCALE GENOMIC DNA]</scope>
    <source>
        <strain evidence="4 5">CBS 102.39</strain>
    </source>
</reference>
<evidence type="ECO:0008006" key="6">
    <source>
        <dbReference type="Google" id="ProtNLM"/>
    </source>
</evidence>
<feature type="region of interest" description="Disordered" evidence="3">
    <location>
        <begin position="139"/>
        <end position="164"/>
    </location>
</feature>
<dbReference type="InterPro" id="IPR043129">
    <property type="entry name" value="ATPase_NBD"/>
</dbReference>
<dbReference type="FunFam" id="3.90.640.10:FF:000021">
    <property type="entry name" value="Heat shock protein 14"/>
    <property type="match status" value="1"/>
</dbReference>
<name>A0A8H4QFS4_9AGAR</name>
<gene>
    <name evidence="4" type="ORF">D9613_010317</name>
</gene>
<feature type="compositionally biased region" description="Polar residues" evidence="3">
    <location>
        <begin position="141"/>
        <end position="150"/>
    </location>
</feature>
<dbReference type="SUPFAM" id="SSF53067">
    <property type="entry name" value="Actin-like ATPase domain"/>
    <property type="match status" value="2"/>
</dbReference>
<dbReference type="PANTHER" id="PTHR45639">
    <property type="entry name" value="HSC70CB, ISOFORM G-RELATED"/>
    <property type="match status" value="1"/>
</dbReference>
<dbReference type="AlphaFoldDB" id="A0A8H4QFS4"/>
<dbReference type="Gene3D" id="3.30.30.30">
    <property type="match status" value="1"/>
</dbReference>
<evidence type="ECO:0000256" key="3">
    <source>
        <dbReference type="SAM" id="MobiDB-lite"/>
    </source>
</evidence>
<dbReference type="Gene3D" id="3.90.640.10">
    <property type="entry name" value="Actin, Chain A, domain 4"/>
    <property type="match status" value="1"/>
</dbReference>
<evidence type="ECO:0000256" key="2">
    <source>
        <dbReference type="ARBA" id="ARBA00022840"/>
    </source>
</evidence>
<accession>A0A8H4QFS4</accession>